<dbReference type="PROSITE" id="PS50931">
    <property type="entry name" value="HTH_LYSR"/>
    <property type="match status" value="1"/>
</dbReference>
<dbReference type="PANTHER" id="PTHR30126">
    <property type="entry name" value="HTH-TYPE TRANSCRIPTIONAL REGULATOR"/>
    <property type="match status" value="1"/>
</dbReference>
<dbReference type="InterPro" id="IPR000847">
    <property type="entry name" value="LysR_HTH_N"/>
</dbReference>
<dbReference type="RefSeq" id="WP_034571726.1">
    <property type="nucleotide sequence ID" value="NZ_JQBS01000003.1"/>
</dbReference>
<dbReference type="SUPFAM" id="SSF46785">
    <property type="entry name" value="Winged helix' DNA-binding domain"/>
    <property type="match status" value="1"/>
</dbReference>
<dbReference type="AlphaFoldDB" id="A0A0R2HYS9"/>
<dbReference type="Pfam" id="PF00126">
    <property type="entry name" value="HTH_1"/>
    <property type="match status" value="1"/>
</dbReference>
<dbReference type="FunFam" id="1.10.10.10:FF:000001">
    <property type="entry name" value="LysR family transcriptional regulator"/>
    <property type="match status" value="1"/>
</dbReference>
<dbReference type="EMBL" id="JQBS01000003">
    <property type="protein sequence ID" value="KRN57643.1"/>
    <property type="molecule type" value="Genomic_DNA"/>
</dbReference>
<evidence type="ECO:0000313" key="7">
    <source>
        <dbReference type="Proteomes" id="UP000051658"/>
    </source>
</evidence>
<dbReference type="Proteomes" id="UP000051658">
    <property type="component" value="Unassembled WGS sequence"/>
</dbReference>
<evidence type="ECO:0000256" key="1">
    <source>
        <dbReference type="ARBA" id="ARBA00009437"/>
    </source>
</evidence>
<organism evidence="6 7">
    <name type="scientific">Carnobacterium divergens DSM 20623</name>
    <dbReference type="NCBI Taxonomy" id="1449336"/>
    <lineage>
        <taxon>Bacteria</taxon>
        <taxon>Bacillati</taxon>
        <taxon>Bacillota</taxon>
        <taxon>Bacilli</taxon>
        <taxon>Lactobacillales</taxon>
        <taxon>Carnobacteriaceae</taxon>
        <taxon>Carnobacterium</taxon>
    </lineage>
</organism>
<proteinExistence type="inferred from homology"/>
<name>A0A0R2HYS9_CARDV</name>
<dbReference type="CDD" id="cd08434">
    <property type="entry name" value="PBP2_GltC_like"/>
    <property type="match status" value="1"/>
</dbReference>
<keyword evidence="3" id="KW-0238">DNA-binding</keyword>
<evidence type="ECO:0000313" key="6">
    <source>
        <dbReference type="EMBL" id="KRN57643.1"/>
    </source>
</evidence>
<dbReference type="Gene3D" id="3.40.190.290">
    <property type="match status" value="1"/>
</dbReference>
<dbReference type="Pfam" id="PF03466">
    <property type="entry name" value="LysR_substrate"/>
    <property type="match status" value="1"/>
</dbReference>
<reference evidence="6 7" key="1">
    <citation type="journal article" date="2015" name="Genome Announc.">
        <title>Expanding the biotechnology potential of lactobacilli through comparative genomics of 213 strains and associated genera.</title>
        <authorList>
            <person name="Sun Z."/>
            <person name="Harris H.M."/>
            <person name="McCann A."/>
            <person name="Guo C."/>
            <person name="Argimon S."/>
            <person name="Zhang W."/>
            <person name="Yang X."/>
            <person name="Jeffery I.B."/>
            <person name="Cooney J.C."/>
            <person name="Kagawa T.F."/>
            <person name="Liu W."/>
            <person name="Song Y."/>
            <person name="Salvetti E."/>
            <person name="Wrobel A."/>
            <person name="Rasinkangas P."/>
            <person name="Parkhill J."/>
            <person name="Rea M.C."/>
            <person name="O'Sullivan O."/>
            <person name="Ritari J."/>
            <person name="Douillard F.P."/>
            <person name="Paul Ross R."/>
            <person name="Yang R."/>
            <person name="Briner A.E."/>
            <person name="Felis G.E."/>
            <person name="de Vos W.M."/>
            <person name="Barrangou R."/>
            <person name="Klaenhammer T.R."/>
            <person name="Caufield P.W."/>
            <person name="Cui Y."/>
            <person name="Zhang H."/>
            <person name="O'Toole P.W."/>
        </authorList>
    </citation>
    <scope>NUCLEOTIDE SEQUENCE [LARGE SCALE GENOMIC DNA]</scope>
    <source>
        <strain evidence="6 7">DSM 20623</strain>
    </source>
</reference>
<gene>
    <name evidence="6" type="ORF">IV74_GL001591</name>
</gene>
<keyword evidence="7" id="KW-1185">Reference proteome</keyword>
<dbReference type="SUPFAM" id="SSF53850">
    <property type="entry name" value="Periplasmic binding protein-like II"/>
    <property type="match status" value="1"/>
</dbReference>
<comment type="caution">
    <text evidence="6">The sequence shown here is derived from an EMBL/GenBank/DDBJ whole genome shotgun (WGS) entry which is preliminary data.</text>
</comment>
<dbReference type="GeneID" id="89588028"/>
<dbReference type="eggNOG" id="COG0583">
    <property type="taxonomic scope" value="Bacteria"/>
</dbReference>
<keyword evidence="2" id="KW-0805">Transcription regulation</keyword>
<dbReference type="PANTHER" id="PTHR30126:SF39">
    <property type="entry name" value="HTH-TYPE TRANSCRIPTIONAL REGULATOR CYSL"/>
    <property type="match status" value="1"/>
</dbReference>
<comment type="similarity">
    <text evidence="1">Belongs to the LysR transcriptional regulatory family.</text>
</comment>
<evidence type="ECO:0000256" key="3">
    <source>
        <dbReference type="ARBA" id="ARBA00023125"/>
    </source>
</evidence>
<keyword evidence="4" id="KW-0804">Transcription</keyword>
<evidence type="ECO:0000256" key="4">
    <source>
        <dbReference type="ARBA" id="ARBA00023163"/>
    </source>
</evidence>
<sequence>MNLKQLYYLKTLARTQHMTQAAELLAITQPSLSHSMAELEKELGTFLFEKQGRNIRLTKYGDFFLSYVERSLDELERGEKALKELTSPDKGHIDLAFIYTLGAHFAPLLLKEFSTHPDYQQISFSLSQGNTKDLLTHLKNETIDIALCSMVVPDEQIHFERIAEEEVVLIVPIHHPLAELEEIDLADTAPYPFVFFNKKSGLRPIVDSMLAEVNISPKIVCEVEEDHTLAGFVAFGHGIGILPRIAALDYYAVKIISIKNPSYHRFIYAATLKNHYLAPATRLFRDFVVNYGQTFFLHKP</sequence>
<protein>
    <submittedName>
        <fullName evidence="6">LysR family transcriptional regulator</fullName>
    </submittedName>
</protein>
<dbReference type="GO" id="GO:0003700">
    <property type="term" value="F:DNA-binding transcription factor activity"/>
    <property type="evidence" value="ECO:0007669"/>
    <property type="project" value="InterPro"/>
</dbReference>
<evidence type="ECO:0000256" key="2">
    <source>
        <dbReference type="ARBA" id="ARBA00023015"/>
    </source>
</evidence>
<evidence type="ECO:0000259" key="5">
    <source>
        <dbReference type="PROSITE" id="PS50931"/>
    </source>
</evidence>
<feature type="domain" description="HTH lysR-type" evidence="5">
    <location>
        <begin position="1"/>
        <end position="58"/>
    </location>
</feature>
<dbReference type="PRINTS" id="PR00039">
    <property type="entry name" value="HTHLYSR"/>
</dbReference>
<dbReference type="PATRIC" id="fig|1449336.4.peg.1623"/>
<accession>A0A0R2HYS9</accession>
<dbReference type="InterPro" id="IPR036388">
    <property type="entry name" value="WH-like_DNA-bd_sf"/>
</dbReference>
<dbReference type="Gene3D" id="1.10.10.10">
    <property type="entry name" value="Winged helix-like DNA-binding domain superfamily/Winged helix DNA-binding domain"/>
    <property type="match status" value="1"/>
</dbReference>
<dbReference type="GO" id="GO:0000976">
    <property type="term" value="F:transcription cis-regulatory region binding"/>
    <property type="evidence" value="ECO:0007669"/>
    <property type="project" value="TreeGrafter"/>
</dbReference>
<dbReference type="InterPro" id="IPR005119">
    <property type="entry name" value="LysR_subst-bd"/>
</dbReference>
<dbReference type="InterPro" id="IPR036390">
    <property type="entry name" value="WH_DNA-bd_sf"/>
</dbReference>